<evidence type="ECO:0000313" key="2">
    <source>
        <dbReference type="EMBL" id="OBS15786.1"/>
    </source>
</evidence>
<comment type="caution">
    <text evidence="2">The sequence shown here is derived from an EMBL/GenBank/DDBJ whole genome shotgun (WGS) entry which is preliminary data.</text>
</comment>
<name>A0A1B8A5M9_FUSPO</name>
<dbReference type="EMBL" id="LYXU01000134">
    <property type="protein sequence ID" value="OBS15786.1"/>
    <property type="molecule type" value="Genomic_DNA"/>
</dbReference>
<proteinExistence type="predicted"/>
<reference evidence="2 3" key="1">
    <citation type="submission" date="2016-06" db="EMBL/GenBank/DDBJ databases">
        <title>Living apart together: crosstalk between the core and supernumerary genomes in a fungal plant pathogen.</title>
        <authorList>
            <person name="Vanheule A."/>
            <person name="Audenaert K."/>
            <person name="Warris S."/>
            <person name="Van De Geest H."/>
            <person name="Schijlen E."/>
            <person name="Hofte M."/>
            <person name="De Saeger S."/>
            <person name="Haesaert G."/>
            <person name="Waalwijk C."/>
            <person name="Van Der Lee T."/>
        </authorList>
    </citation>
    <scope>NUCLEOTIDE SEQUENCE [LARGE SCALE GENOMIC DNA]</scope>
    <source>
        <strain evidence="2 3">2516</strain>
    </source>
</reference>
<dbReference type="STRING" id="36050.A0A1B8A5M9"/>
<evidence type="ECO:0000313" key="3">
    <source>
        <dbReference type="Proteomes" id="UP000091967"/>
    </source>
</evidence>
<gene>
    <name evidence="2" type="ORF">FPOA_13438</name>
</gene>
<accession>A0A1B8A5M9</accession>
<dbReference type="Proteomes" id="UP000091967">
    <property type="component" value="Unassembled WGS sequence"/>
</dbReference>
<feature type="compositionally biased region" description="Polar residues" evidence="1">
    <location>
        <begin position="103"/>
        <end position="118"/>
    </location>
</feature>
<sequence>MRCKVKGKWGCSVFSPSLNEGVHQKRDKRSKAMGLRGSDGQNVLASCNQVSRNVFPCVAVVFSLFHPSRRPSFKRPEVAAMEDDSQPFDPTQWDYDDLDFRTPQLSGINSRGVSASIR</sequence>
<organism evidence="2 3">
    <name type="scientific">Fusarium poae</name>
    <dbReference type="NCBI Taxonomy" id="36050"/>
    <lineage>
        <taxon>Eukaryota</taxon>
        <taxon>Fungi</taxon>
        <taxon>Dikarya</taxon>
        <taxon>Ascomycota</taxon>
        <taxon>Pezizomycotina</taxon>
        <taxon>Sordariomycetes</taxon>
        <taxon>Hypocreomycetidae</taxon>
        <taxon>Hypocreales</taxon>
        <taxon>Nectriaceae</taxon>
        <taxon>Fusarium</taxon>
    </lineage>
</organism>
<keyword evidence="3" id="KW-1185">Reference proteome</keyword>
<dbReference type="AlphaFoldDB" id="A0A1B8A5M9"/>
<feature type="region of interest" description="Disordered" evidence="1">
    <location>
        <begin position="76"/>
        <end position="118"/>
    </location>
</feature>
<evidence type="ECO:0000256" key="1">
    <source>
        <dbReference type="SAM" id="MobiDB-lite"/>
    </source>
</evidence>
<protein>
    <submittedName>
        <fullName evidence="2">Uncharacterized protein</fullName>
    </submittedName>
</protein>